<keyword evidence="2" id="KW-0378">Hydrolase</keyword>
<dbReference type="Pfam" id="PF12697">
    <property type="entry name" value="Abhydrolase_6"/>
    <property type="match status" value="1"/>
</dbReference>
<evidence type="ECO:0000313" key="3">
    <source>
        <dbReference type="Proteomes" id="UP000234662"/>
    </source>
</evidence>
<evidence type="ECO:0000313" key="2">
    <source>
        <dbReference type="EMBL" id="PKZ66787.1"/>
    </source>
</evidence>
<dbReference type="PANTHER" id="PTHR43798">
    <property type="entry name" value="MONOACYLGLYCEROL LIPASE"/>
    <property type="match status" value="1"/>
</dbReference>
<feature type="domain" description="AB hydrolase-1" evidence="1">
    <location>
        <begin position="58"/>
        <end position="282"/>
    </location>
</feature>
<sequence>MSQLSIVDFADTAEGTAFYRAYDRVLKKWPSEVTGVDFVTEYGTTRANICGPLDGPPLFLLPGAGATSSVWFANIAALAEHHRVFAVDLIGDPGRSTANGVPLRSVDDLMSWLHAVTRAAGCHTFSLAGHSYGAMIALAYAIRAPEDVRNLVLLDPNSCFTGMRASYLAHAVPLLMRPTEKRERDFIRWETDGQNIDNDWLDLLAHGAAYFPKSKTVVPKRPKLNALKNMTVDTTAIFASGSKVHGSKRLVKTLAATLPAIRAVTIEEATHHTLPMIPAAAINDALTNALHER</sequence>
<reference evidence="2 3" key="1">
    <citation type="submission" date="2017-12" db="EMBL/GenBank/DDBJ databases">
        <title>Phylogenetic diversity of female urinary microbiome.</title>
        <authorList>
            <person name="Thomas-White K."/>
            <person name="Wolfe A.J."/>
        </authorList>
    </citation>
    <scope>NUCLEOTIDE SEQUENCE [LARGE SCALE GENOMIC DNA]</scope>
    <source>
        <strain evidence="2 3">UMB0777</strain>
    </source>
</reference>
<dbReference type="GO" id="GO:0016787">
    <property type="term" value="F:hydrolase activity"/>
    <property type="evidence" value="ECO:0007669"/>
    <property type="project" value="UniProtKB-KW"/>
</dbReference>
<dbReference type="GO" id="GO:0016020">
    <property type="term" value="C:membrane"/>
    <property type="evidence" value="ECO:0007669"/>
    <property type="project" value="TreeGrafter"/>
</dbReference>
<organism evidence="2 3">
    <name type="scientific">Gordonia terrae</name>
    <dbReference type="NCBI Taxonomy" id="2055"/>
    <lineage>
        <taxon>Bacteria</taxon>
        <taxon>Bacillati</taxon>
        <taxon>Actinomycetota</taxon>
        <taxon>Actinomycetes</taxon>
        <taxon>Mycobacteriales</taxon>
        <taxon>Gordoniaceae</taxon>
        <taxon>Gordonia</taxon>
    </lineage>
</organism>
<dbReference type="InterPro" id="IPR000073">
    <property type="entry name" value="AB_hydrolase_1"/>
</dbReference>
<protein>
    <submittedName>
        <fullName evidence="2">Alpha/beta hydrolase</fullName>
    </submittedName>
</protein>
<dbReference type="Gene3D" id="3.40.50.1820">
    <property type="entry name" value="alpha/beta hydrolase"/>
    <property type="match status" value="1"/>
</dbReference>
<accession>A0A2I1RCB7</accession>
<dbReference type="SUPFAM" id="SSF53474">
    <property type="entry name" value="alpha/beta-Hydrolases"/>
    <property type="match status" value="1"/>
</dbReference>
<dbReference type="InterPro" id="IPR050266">
    <property type="entry name" value="AB_hydrolase_sf"/>
</dbReference>
<evidence type="ECO:0000259" key="1">
    <source>
        <dbReference type="Pfam" id="PF12697"/>
    </source>
</evidence>
<dbReference type="PRINTS" id="PR00111">
    <property type="entry name" value="ABHYDROLASE"/>
</dbReference>
<dbReference type="PANTHER" id="PTHR43798:SF33">
    <property type="entry name" value="HYDROLASE, PUTATIVE (AFU_ORTHOLOGUE AFUA_2G14860)-RELATED"/>
    <property type="match status" value="1"/>
</dbReference>
<proteinExistence type="predicted"/>
<dbReference type="Proteomes" id="UP000234662">
    <property type="component" value="Unassembled WGS sequence"/>
</dbReference>
<comment type="caution">
    <text evidence="2">The sequence shown here is derived from an EMBL/GenBank/DDBJ whole genome shotgun (WGS) entry which is preliminary data.</text>
</comment>
<dbReference type="RefSeq" id="WP_101819041.1">
    <property type="nucleotide sequence ID" value="NZ_PKJC01000002.1"/>
</dbReference>
<name>A0A2I1RCB7_9ACTN</name>
<dbReference type="AlphaFoldDB" id="A0A2I1RCB7"/>
<dbReference type="InterPro" id="IPR029058">
    <property type="entry name" value="AB_hydrolase_fold"/>
</dbReference>
<gene>
    <name evidence="2" type="ORF">CYJ73_03305</name>
</gene>
<dbReference type="EMBL" id="PKJC01000002">
    <property type="protein sequence ID" value="PKZ66787.1"/>
    <property type="molecule type" value="Genomic_DNA"/>
</dbReference>